<evidence type="ECO:0000313" key="2">
    <source>
        <dbReference type="Proteomes" id="UP000821866"/>
    </source>
</evidence>
<comment type="caution">
    <text evidence="1">The sequence shown here is derived from an EMBL/GenBank/DDBJ whole genome shotgun (WGS) entry which is preliminary data.</text>
</comment>
<protein>
    <submittedName>
        <fullName evidence="1">Uncharacterized protein</fullName>
    </submittedName>
</protein>
<proteinExistence type="predicted"/>
<reference evidence="1" key="2">
    <citation type="submission" date="2021-09" db="EMBL/GenBank/DDBJ databases">
        <authorList>
            <person name="Jia N."/>
            <person name="Wang J."/>
            <person name="Shi W."/>
            <person name="Du L."/>
            <person name="Sun Y."/>
            <person name="Zhan W."/>
            <person name="Jiang J."/>
            <person name="Wang Q."/>
            <person name="Zhang B."/>
            <person name="Ji P."/>
            <person name="Sakyi L.B."/>
            <person name="Cui X."/>
            <person name="Yuan T."/>
            <person name="Jiang B."/>
            <person name="Yang W."/>
            <person name="Lam T.T.-Y."/>
            <person name="Chang Q."/>
            <person name="Ding S."/>
            <person name="Wang X."/>
            <person name="Zhu J."/>
            <person name="Ruan X."/>
            <person name="Zhao L."/>
            <person name="Wei J."/>
            <person name="Que T."/>
            <person name="Du C."/>
            <person name="Cheng J."/>
            <person name="Dai P."/>
            <person name="Han X."/>
            <person name="Huang E."/>
            <person name="Gao Y."/>
            <person name="Liu J."/>
            <person name="Shao H."/>
            <person name="Ye R."/>
            <person name="Li L."/>
            <person name="Wei W."/>
            <person name="Wang X."/>
            <person name="Wang C."/>
            <person name="Huo Q."/>
            <person name="Li W."/>
            <person name="Guo W."/>
            <person name="Chen H."/>
            <person name="Chen S."/>
            <person name="Zhou L."/>
            <person name="Zhou L."/>
            <person name="Ni X."/>
            <person name="Tian J."/>
            <person name="Zhou Y."/>
            <person name="Sheng Y."/>
            <person name="Liu T."/>
            <person name="Pan Y."/>
            <person name="Xia L."/>
            <person name="Li J."/>
            <person name="Zhao F."/>
            <person name="Cao W."/>
        </authorList>
    </citation>
    <scope>NUCLEOTIDE SEQUENCE</scope>
    <source>
        <strain evidence="1">Rmic-2018</strain>
        <tissue evidence="1">Larvae</tissue>
    </source>
</reference>
<accession>A0A9J6EI10</accession>
<name>A0A9J6EI10_RHIMP</name>
<sequence length="124" mass="13634">MMDAGTHFVEVVPEDMQTLGTEEETSPSVSMSMVSSSSMINMNNFIYSQVPDEIIMEGDEMGPDILGEIVTDDSPDMKVLPINQVIHMDLAREMHQVSIISGSDAFKLPIFSDCAHAEQLQPCP</sequence>
<dbReference type="Proteomes" id="UP000821866">
    <property type="component" value="Chromosome 2"/>
</dbReference>
<organism evidence="1 2">
    <name type="scientific">Rhipicephalus microplus</name>
    <name type="common">Cattle tick</name>
    <name type="synonym">Boophilus microplus</name>
    <dbReference type="NCBI Taxonomy" id="6941"/>
    <lineage>
        <taxon>Eukaryota</taxon>
        <taxon>Metazoa</taxon>
        <taxon>Ecdysozoa</taxon>
        <taxon>Arthropoda</taxon>
        <taxon>Chelicerata</taxon>
        <taxon>Arachnida</taxon>
        <taxon>Acari</taxon>
        <taxon>Parasitiformes</taxon>
        <taxon>Ixodida</taxon>
        <taxon>Ixodoidea</taxon>
        <taxon>Ixodidae</taxon>
        <taxon>Rhipicephalinae</taxon>
        <taxon>Rhipicephalus</taxon>
        <taxon>Boophilus</taxon>
    </lineage>
</organism>
<evidence type="ECO:0000313" key="1">
    <source>
        <dbReference type="EMBL" id="KAH8034051.1"/>
    </source>
</evidence>
<dbReference type="VEuPathDB" id="VectorBase:LOC119160827"/>
<gene>
    <name evidence="1" type="ORF">HPB51_019275</name>
</gene>
<keyword evidence="2" id="KW-1185">Reference proteome</keyword>
<reference evidence="1" key="1">
    <citation type="journal article" date="2020" name="Cell">
        <title>Large-Scale Comparative Analyses of Tick Genomes Elucidate Their Genetic Diversity and Vector Capacities.</title>
        <authorList>
            <consortium name="Tick Genome and Microbiome Consortium (TIGMIC)"/>
            <person name="Jia N."/>
            <person name="Wang J."/>
            <person name="Shi W."/>
            <person name="Du L."/>
            <person name="Sun Y."/>
            <person name="Zhan W."/>
            <person name="Jiang J.F."/>
            <person name="Wang Q."/>
            <person name="Zhang B."/>
            <person name="Ji P."/>
            <person name="Bell-Sakyi L."/>
            <person name="Cui X.M."/>
            <person name="Yuan T.T."/>
            <person name="Jiang B.G."/>
            <person name="Yang W.F."/>
            <person name="Lam T.T."/>
            <person name="Chang Q.C."/>
            <person name="Ding S.J."/>
            <person name="Wang X.J."/>
            <person name="Zhu J.G."/>
            <person name="Ruan X.D."/>
            <person name="Zhao L."/>
            <person name="Wei J.T."/>
            <person name="Ye R.Z."/>
            <person name="Que T.C."/>
            <person name="Du C.H."/>
            <person name="Zhou Y.H."/>
            <person name="Cheng J.X."/>
            <person name="Dai P.F."/>
            <person name="Guo W.B."/>
            <person name="Han X.H."/>
            <person name="Huang E.J."/>
            <person name="Li L.F."/>
            <person name="Wei W."/>
            <person name="Gao Y.C."/>
            <person name="Liu J.Z."/>
            <person name="Shao H.Z."/>
            <person name="Wang X."/>
            <person name="Wang C.C."/>
            <person name="Yang T.C."/>
            <person name="Huo Q.B."/>
            <person name="Li W."/>
            <person name="Chen H.Y."/>
            <person name="Chen S.E."/>
            <person name="Zhou L.G."/>
            <person name="Ni X.B."/>
            <person name="Tian J.H."/>
            <person name="Sheng Y."/>
            <person name="Liu T."/>
            <person name="Pan Y.S."/>
            <person name="Xia L.Y."/>
            <person name="Li J."/>
            <person name="Zhao F."/>
            <person name="Cao W.C."/>
        </authorList>
    </citation>
    <scope>NUCLEOTIDE SEQUENCE</scope>
    <source>
        <strain evidence="1">Rmic-2018</strain>
    </source>
</reference>
<dbReference type="AlphaFoldDB" id="A0A9J6EI10"/>
<dbReference type="EMBL" id="JABSTU010000004">
    <property type="protein sequence ID" value="KAH8034051.1"/>
    <property type="molecule type" value="Genomic_DNA"/>
</dbReference>